<proteinExistence type="predicted"/>
<accession>A0A0S4X6R7</accession>
<evidence type="ECO:0000313" key="3">
    <source>
        <dbReference type="EMBL" id="CUV41626.1"/>
    </source>
</evidence>
<dbReference type="EMBL" id="LN899822">
    <property type="protein sequence ID" value="CUV59595.1"/>
    <property type="molecule type" value="Genomic_DNA"/>
</dbReference>
<evidence type="ECO:0000313" key="4">
    <source>
        <dbReference type="EMBL" id="CUV59595.1"/>
    </source>
</evidence>
<dbReference type="EMBL" id="LN899826">
    <property type="protein sequence ID" value="CUV41626.1"/>
    <property type="molecule type" value="Genomic_DNA"/>
</dbReference>
<evidence type="ECO:0000313" key="1">
    <source>
        <dbReference type="EMBL" id="CUV23055.1"/>
    </source>
</evidence>
<dbReference type="AlphaFoldDB" id="A0A0S4X6R7"/>
<sequence length="40" mass="4474">MGLISGVIRFYQIGVDPVYCTAAVMPMLHFSIDNRDTADR</sequence>
<dbReference type="EMBL" id="LN899825">
    <property type="protein sequence ID" value="CUV36862.1"/>
    <property type="molecule type" value="Genomic_DNA"/>
</dbReference>
<dbReference type="EMBL" id="LN899823">
    <property type="protein sequence ID" value="CUV23055.1"/>
    <property type="molecule type" value="Genomic_DNA"/>
</dbReference>
<protein>
    <submittedName>
        <fullName evidence="4">Uncharacterized protein</fullName>
    </submittedName>
</protein>
<gene>
    <name evidence="4" type="ORF">RD1301_v1_470010</name>
    <name evidence="1" type="ORF">RUN1744_v1_320015</name>
    <name evidence="2" type="ORF">TD1301_v1_2530015</name>
    <name evidence="3" type="ORF">TF3108_v1_820038</name>
</gene>
<organism evidence="4">
    <name type="scientific">Ralstonia solanacearum</name>
    <name type="common">Pseudomonas solanacearum</name>
    <dbReference type="NCBI Taxonomy" id="305"/>
    <lineage>
        <taxon>Bacteria</taxon>
        <taxon>Pseudomonadati</taxon>
        <taxon>Pseudomonadota</taxon>
        <taxon>Betaproteobacteria</taxon>
        <taxon>Burkholderiales</taxon>
        <taxon>Burkholderiaceae</taxon>
        <taxon>Ralstonia</taxon>
        <taxon>Ralstonia solanacearum species complex</taxon>
    </lineage>
</organism>
<reference evidence="4" key="1">
    <citation type="submission" date="2015-10" db="EMBL/GenBank/DDBJ databases">
        <authorList>
            <person name="Gilbert D.G."/>
        </authorList>
    </citation>
    <scope>NUCLEOTIDE SEQUENCE</scope>
    <source>
        <strain evidence="4">Phyl III-seqv23</strain>
    </source>
</reference>
<name>A0A0S4X6R7_RALSL</name>
<evidence type="ECO:0000313" key="2">
    <source>
        <dbReference type="EMBL" id="CUV36862.1"/>
    </source>
</evidence>